<comment type="catalytic activity">
    <reaction evidence="5">
        <text>succinate + ATP + CoA = succinyl-CoA + ADP + phosphate</text>
        <dbReference type="Rhea" id="RHEA:17661"/>
        <dbReference type="ChEBI" id="CHEBI:30031"/>
        <dbReference type="ChEBI" id="CHEBI:30616"/>
        <dbReference type="ChEBI" id="CHEBI:43474"/>
        <dbReference type="ChEBI" id="CHEBI:57287"/>
        <dbReference type="ChEBI" id="CHEBI:57292"/>
        <dbReference type="ChEBI" id="CHEBI:456216"/>
        <dbReference type="EC" id="6.2.1.5"/>
    </reaction>
</comment>
<dbReference type="PRINTS" id="PR01798">
    <property type="entry name" value="SCOASYNTHASE"/>
</dbReference>
<evidence type="ECO:0000256" key="4">
    <source>
        <dbReference type="ARBA" id="ARBA00060724"/>
    </source>
</evidence>
<feature type="binding site" evidence="5">
    <location>
        <begin position="16"/>
        <end position="19"/>
    </location>
    <ligand>
        <name>CoA</name>
        <dbReference type="ChEBI" id="CHEBI:57287"/>
    </ligand>
</feature>
<dbReference type="SUPFAM" id="SSF52210">
    <property type="entry name" value="Succinyl-CoA synthetase domains"/>
    <property type="match status" value="1"/>
</dbReference>
<dbReference type="PANTHER" id="PTHR11117">
    <property type="entry name" value="SUCCINYL-COA LIGASE SUBUNIT ALPHA"/>
    <property type="match status" value="1"/>
</dbReference>
<keyword evidence="3 5" id="KW-0547">Nucleotide-binding</keyword>
<evidence type="ECO:0000256" key="2">
    <source>
        <dbReference type="ARBA" id="ARBA00022598"/>
    </source>
</evidence>
<evidence type="ECO:0000259" key="7">
    <source>
        <dbReference type="SMART" id="SM00881"/>
    </source>
</evidence>
<dbReference type="GO" id="GO:0000166">
    <property type="term" value="F:nucleotide binding"/>
    <property type="evidence" value="ECO:0007669"/>
    <property type="project" value="UniProtKB-KW"/>
</dbReference>
<dbReference type="GO" id="GO:0006099">
    <property type="term" value="P:tricarboxylic acid cycle"/>
    <property type="evidence" value="ECO:0007669"/>
    <property type="project" value="UniProtKB-UniRule"/>
</dbReference>
<evidence type="ECO:0000256" key="3">
    <source>
        <dbReference type="ARBA" id="ARBA00022741"/>
    </source>
</evidence>
<name>A0A346XTH0_9ACTN</name>
<keyword evidence="9" id="KW-1185">Reference proteome</keyword>
<dbReference type="PIRSF" id="PIRSF001553">
    <property type="entry name" value="SucCS_alpha"/>
    <property type="match status" value="1"/>
</dbReference>
<dbReference type="RefSeq" id="WP_114590313.1">
    <property type="nucleotide sequence ID" value="NZ_CP031165.1"/>
</dbReference>
<dbReference type="InterPro" id="IPR003781">
    <property type="entry name" value="CoA-bd"/>
</dbReference>
<comment type="catalytic activity">
    <reaction evidence="5">
        <text>GTP + succinate + CoA = succinyl-CoA + GDP + phosphate</text>
        <dbReference type="Rhea" id="RHEA:22120"/>
        <dbReference type="ChEBI" id="CHEBI:30031"/>
        <dbReference type="ChEBI" id="CHEBI:37565"/>
        <dbReference type="ChEBI" id="CHEBI:43474"/>
        <dbReference type="ChEBI" id="CHEBI:57287"/>
        <dbReference type="ChEBI" id="CHEBI:57292"/>
        <dbReference type="ChEBI" id="CHEBI:58189"/>
    </reaction>
</comment>
<feature type="binding site" evidence="5">
    <location>
        <begin position="97"/>
        <end position="99"/>
    </location>
    <ligand>
        <name>CoA</name>
        <dbReference type="ChEBI" id="CHEBI:57287"/>
    </ligand>
</feature>
<dbReference type="InterPro" id="IPR036291">
    <property type="entry name" value="NAD(P)-bd_dom_sf"/>
</dbReference>
<dbReference type="EC" id="6.2.1.5" evidence="5"/>
<keyword evidence="1 5" id="KW-0816">Tricarboxylic acid cycle</keyword>
<dbReference type="SMART" id="SM00881">
    <property type="entry name" value="CoA_binding"/>
    <property type="match status" value="1"/>
</dbReference>
<dbReference type="GO" id="GO:0009361">
    <property type="term" value="C:succinate-CoA ligase complex (ADP-forming)"/>
    <property type="evidence" value="ECO:0007669"/>
    <property type="project" value="TreeGrafter"/>
</dbReference>
<dbReference type="InterPro" id="IPR005811">
    <property type="entry name" value="SUCC_ACL_C"/>
</dbReference>
<dbReference type="Pfam" id="PF00549">
    <property type="entry name" value="Ligase_CoA"/>
    <property type="match status" value="1"/>
</dbReference>
<comment type="subunit">
    <text evidence="5">Heterotetramer of two alpha and two beta subunits.</text>
</comment>
<dbReference type="FunFam" id="3.40.50.261:FF:000006">
    <property type="entry name" value="Succinate--CoA ligase [ADP-forming] subunit alpha"/>
    <property type="match status" value="1"/>
</dbReference>
<comment type="function">
    <text evidence="5">Succinyl-CoA synthetase functions in the citric acid cycle (TCA), coupling the hydrolysis of succinyl-CoA to the synthesis of either ATP or GTP and thus represents the only step of substrate-level phosphorylation in the TCA. The alpha subunit of the enzyme binds the substrates coenzyme A and phosphate, while succinate binding and nucleotide specificity is provided by the beta subunit.</text>
</comment>
<feature type="binding site" evidence="5">
    <location>
        <position position="42"/>
    </location>
    <ligand>
        <name>CoA</name>
        <dbReference type="ChEBI" id="CHEBI:57287"/>
    </ligand>
</feature>
<organism evidence="8 9">
    <name type="scientific">Euzebya pacifica</name>
    <dbReference type="NCBI Taxonomy" id="1608957"/>
    <lineage>
        <taxon>Bacteria</taxon>
        <taxon>Bacillati</taxon>
        <taxon>Actinomycetota</taxon>
        <taxon>Nitriliruptoria</taxon>
        <taxon>Euzebyales</taxon>
    </lineage>
</organism>
<dbReference type="EMBL" id="CP031165">
    <property type="protein sequence ID" value="AXV05517.1"/>
    <property type="molecule type" value="Genomic_DNA"/>
</dbReference>
<proteinExistence type="inferred from homology"/>
<dbReference type="InterPro" id="IPR005810">
    <property type="entry name" value="CoA_lig_alpha"/>
</dbReference>
<accession>A0A346XTH0</accession>
<evidence type="ECO:0000313" key="8">
    <source>
        <dbReference type="EMBL" id="AXV05517.1"/>
    </source>
</evidence>
<dbReference type="GO" id="GO:0004776">
    <property type="term" value="F:succinate-CoA ligase (GDP-forming) activity"/>
    <property type="evidence" value="ECO:0007669"/>
    <property type="project" value="TreeGrafter"/>
</dbReference>
<dbReference type="PROSITE" id="PS01216">
    <property type="entry name" value="SUCCINYL_COA_LIG_1"/>
    <property type="match status" value="1"/>
</dbReference>
<sequence>MSIIIDESTKVVIQGTGSQGTAHGKRNQDYGTKIVAGTHPKKGGTTWEGLDVPIFATVKEAKDEVGANTSMVMVPAPFTKAAILEAYEAGIETIVAITEGVPVHDMTEVYNTLYTRQDDGSYDMSSGPILIGPNCPGLISPGKANVGIIPPQITKPGKVGLVSRSGTLTYQIMHELNLAGIGISTCVGIGGDPIIGSNFMDIIPKFAEDPDTEAIVFVGEIGGTEEQKVGRWIADNIPDTPCVAYVAGFSAPPGKQMGHAGAIVKEGSEGGETAADKKAALEEMGISVGINPSETAQLMIQRLNG</sequence>
<dbReference type="AlphaFoldDB" id="A0A346XTH0"/>
<dbReference type="FunFam" id="3.40.50.720:FF:000277">
    <property type="entry name" value="Succinate--CoA ligase [ADP-forming] subunit alpha"/>
    <property type="match status" value="1"/>
</dbReference>
<dbReference type="UniPathway" id="UPA00223">
    <property type="reaction ID" value="UER00999"/>
</dbReference>
<dbReference type="PANTHER" id="PTHR11117:SF2">
    <property type="entry name" value="SUCCINATE--COA LIGASE [ADP_GDP-FORMING] SUBUNIT ALPHA, MITOCHONDRIAL"/>
    <property type="match status" value="1"/>
</dbReference>
<keyword evidence="2 5" id="KW-0436">Ligase</keyword>
<dbReference type="InterPro" id="IPR033847">
    <property type="entry name" value="Citrt_syn/SCS-alpha_CS"/>
</dbReference>
<dbReference type="PROSITE" id="PS00399">
    <property type="entry name" value="SUCCINYL_COA_LIG_2"/>
    <property type="match status" value="1"/>
</dbReference>
<dbReference type="InterPro" id="IPR017440">
    <property type="entry name" value="Cit_synth/succinyl-CoA_lig_AS"/>
</dbReference>
<reference evidence="8 9" key="1">
    <citation type="submission" date="2018-09" db="EMBL/GenBank/DDBJ databases">
        <title>Complete genome sequence of Euzebya sp. DY32-46 isolated from seawater of Pacific Ocean.</title>
        <authorList>
            <person name="Xu L."/>
            <person name="Wu Y.-H."/>
            <person name="Xu X.-W."/>
        </authorList>
    </citation>
    <scope>NUCLEOTIDE SEQUENCE [LARGE SCALE GENOMIC DNA]</scope>
    <source>
        <strain evidence="8 9">DY32-46</strain>
    </source>
</reference>
<feature type="binding site" evidence="5">
    <location>
        <position position="170"/>
    </location>
    <ligand>
        <name>substrate</name>
        <note>ligand shared with subunit beta</note>
    </ligand>
</feature>
<evidence type="ECO:0000256" key="6">
    <source>
        <dbReference type="PIRSR" id="PIRSR001553-1"/>
    </source>
</evidence>
<dbReference type="GO" id="GO:0005829">
    <property type="term" value="C:cytosol"/>
    <property type="evidence" value="ECO:0007669"/>
    <property type="project" value="TreeGrafter"/>
</dbReference>
<dbReference type="KEGG" id="euz:DVS28_a0816"/>
<dbReference type="OrthoDB" id="9807196at2"/>
<dbReference type="Proteomes" id="UP000264006">
    <property type="component" value="Chromosome"/>
</dbReference>
<dbReference type="Pfam" id="PF02629">
    <property type="entry name" value="CoA_binding"/>
    <property type="match status" value="1"/>
</dbReference>
<evidence type="ECO:0000313" key="9">
    <source>
        <dbReference type="Proteomes" id="UP000264006"/>
    </source>
</evidence>
<dbReference type="InterPro" id="IPR016102">
    <property type="entry name" value="Succinyl-CoA_synth-like"/>
</dbReference>
<feature type="domain" description="CoA-binding" evidence="7">
    <location>
        <begin position="4"/>
        <end position="101"/>
    </location>
</feature>
<dbReference type="Gene3D" id="3.40.50.261">
    <property type="entry name" value="Succinyl-CoA synthetase domains"/>
    <property type="match status" value="1"/>
</dbReference>
<evidence type="ECO:0000256" key="5">
    <source>
        <dbReference type="HAMAP-Rule" id="MF_01988"/>
    </source>
</evidence>
<dbReference type="HAMAP" id="MF_01988">
    <property type="entry name" value="Succ_CoA_alpha"/>
    <property type="match status" value="1"/>
</dbReference>
<dbReference type="SUPFAM" id="SSF51735">
    <property type="entry name" value="NAD(P)-binding Rossmann-fold domains"/>
    <property type="match status" value="1"/>
</dbReference>
<gene>
    <name evidence="5" type="primary">sucD</name>
    <name evidence="8" type="ORF">DVS28_a0816</name>
</gene>
<dbReference type="NCBIfam" id="NF004230">
    <property type="entry name" value="PRK05678.1"/>
    <property type="match status" value="1"/>
</dbReference>
<protein>
    <recommendedName>
        <fullName evidence="5">Succinate--CoA ligase [ADP-forming] subunit alpha</fullName>
        <ecNumber evidence="5">6.2.1.5</ecNumber>
    </recommendedName>
    <alternativeName>
        <fullName evidence="5">Succinyl-CoA synthetase subunit alpha</fullName>
        <shortName evidence="5">SCS-alpha</shortName>
    </alternativeName>
</protein>
<comment type="similarity">
    <text evidence="4 5">Belongs to the succinate/malate CoA ligase alpha subunit family.</text>
</comment>
<dbReference type="Gene3D" id="3.40.50.720">
    <property type="entry name" value="NAD(P)-binding Rossmann-like Domain"/>
    <property type="match status" value="1"/>
</dbReference>
<comment type="pathway">
    <text evidence="5">Carbohydrate metabolism; tricarboxylic acid cycle; succinate from succinyl-CoA (ligase route): step 1/1.</text>
</comment>
<feature type="active site" description="Tele-phosphohistidine intermediate" evidence="5 6">
    <location>
        <position position="259"/>
    </location>
</feature>
<dbReference type="GO" id="GO:0004775">
    <property type="term" value="F:succinate-CoA ligase (ADP-forming) activity"/>
    <property type="evidence" value="ECO:0007669"/>
    <property type="project" value="UniProtKB-UniRule"/>
</dbReference>
<evidence type="ECO:0000256" key="1">
    <source>
        <dbReference type="ARBA" id="ARBA00022532"/>
    </source>
</evidence>